<keyword evidence="3" id="KW-1185">Reference proteome</keyword>
<sequence length="124" mass="12893">ALVLEEAGTIFLAPKTDLVAMPGPVIAAAPHLWAVSLRRRWGLWRPRLRVRRLPLGGDRGAEAPTIAAGETTGLPAEEHGPGQAAPRGLGPRHPLGAALLRAGGSCPQLVAVLASGELLVNDVR</sequence>
<proteinExistence type="predicted"/>
<dbReference type="Proteomes" id="UP001189429">
    <property type="component" value="Unassembled WGS sequence"/>
</dbReference>
<dbReference type="EMBL" id="CAUYUJ010020634">
    <property type="protein sequence ID" value="CAK0899618.1"/>
    <property type="molecule type" value="Genomic_DNA"/>
</dbReference>
<reference evidence="2" key="1">
    <citation type="submission" date="2023-10" db="EMBL/GenBank/DDBJ databases">
        <authorList>
            <person name="Chen Y."/>
            <person name="Shah S."/>
            <person name="Dougan E. K."/>
            <person name="Thang M."/>
            <person name="Chan C."/>
        </authorList>
    </citation>
    <scope>NUCLEOTIDE SEQUENCE [LARGE SCALE GENOMIC DNA]</scope>
</reference>
<comment type="caution">
    <text evidence="2">The sequence shown here is derived from an EMBL/GenBank/DDBJ whole genome shotgun (WGS) entry which is preliminary data.</text>
</comment>
<accession>A0ABN9XIL7</accession>
<evidence type="ECO:0000256" key="1">
    <source>
        <dbReference type="SAM" id="MobiDB-lite"/>
    </source>
</evidence>
<name>A0ABN9XIL7_9DINO</name>
<feature type="non-terminal residue" evidence="2">
    <location>
        <position position="1"/>
    </location>
</feature>
<feature type="region of interest" description="Disordered" evidence="1">
    <location>
        <begin position="70"/>
        <end position="90"/>
    </location>
</feature>
<evidence type="ECO:0008006" key="4">
    <source>
        <dbReference type="Google" id="ProtNLM"/>
    </source>
</evidence>
<gene>
    <name evidence="2" type="ORF">PCOR1329_LOCUS77086</name>
</gene>
<evidence type="ECO:0000313" key="2">
    <source>
        <dbReference type="EMBL" id="CAK0899618.1"/>
    </source>
</evidence>
<organism evidence="2 3">
    <name type="scientific">Prorocentrum cordatum</name>
    <dbReference type="NCBI Taxonomy" id="2364126"/>
    <lineage>
        <taxon>Eukaryota</taxon>
        <taxon>Sar</taxon>
        <taxon>Alveolata</taxon>
        <taxon>Dinophyceae</taxon>
        <taxon>Prorocentrales</taxon>
        <taxon>Prorocentraceae</taxon>
        <taxon>Prorocentrum</taxon>
    </lineage>
</organism>
<evidence type="ECO:0000313" key="3">
    <source>
        <dbReference type="Proteomes" id="UP001189429"/>
    </source>
</evidence>
<protein>
    <recommendedName>
        <fullName evidence="4">Anaphase-promoting complex subunit 1</fullName>
    </recommendedName>
</protein>